<evidence type="ECO:0000313" key="1">
    <source>
        <dbReference type="EMBL" id="KAJ9635109.1"/>
    </source>
</evidence>
<protein>
    <submittedName>
        <fullName evidence="1">Uncharacterized protein</fullName>
    </submittedName>
</protein>
<dbReference type="EMBL" id="JAPDRP010000028">
    <property type="protein sequence ID" value="KAJ9635109.1"/>
    <property type="molecule type" value="Genomic_DNA"/>
</dbReference>
<gene>
    <name evidence="1" type="ORF">H2199_008595</name>
</gene>
<evidence type="ECO:0000313" key="2">
    <source>
        <dbReference type="Proteomes" id="UP001172680"/>
    </source>
</evidence>
<comment type="caution">
    <text evidence="1">The sequence shown here is derived from an EMBL/GenBank/DDBJ whole genome shotgun (WGS) entry which is preliminary data.</text>
</comment>
<keyword evidence="2" id="KW-1185">Reference proteome</keyword>
<accession>A0ACC2YID5</accession>
<reference evidence="1" key="1">
    <citation type="submission" date="2022-10" db="EMBL/GenBank/DDBJ databases">
        <title>Culturing micro-colonial fungi from biological soil crusts in the Mojave desert and describing Neophaeococcomyces mojavensis, and introducing the new genera and species Taxawa tesnikishii.</title>
        <authorList>
            <person name="Kurbessoian T."/>
            <person name="Stajich J.E."/>
        </authorList>
    </citation>
    <scope>NUCLEOTIDE SEQUENCE</scope>
    <source>
        <strain evidence="1">JES_115</strain>
    </source>
</reference>
<sequence length="559" mass="61037">MTIQQPSTRLDGKVALVTGSGRGIGAAIATYLGSLGAKVVVNYANSSEHAEKVVTEIKAQGSDAVAFKADIRRVPQTAKLFEDAVAHFGHVDIAVSNSGVVSFGHLKDVTEEEFDRVFSLNTRGQFFVAREAYRHLSEGGRIILTSSNTAKDFSVPCHSLYSGSKGAIDSFVRISSKDCGDKKITVNALAPGGTVTDMFHDVSHHYIPGERSILPRNDSRWRLMRRLCIGMGSLKMLLMWLGSSPAVRESGLMGRLLRSTGSGMMPKWEDIDVVLLSGTISRYKTTTSGKPPWAIVTGASDGVGQGFTEALAAAGFNVILHGRDEQKLQALVEALQPCFPDRQFDFLIIDGLASVRDAEKMQAALERLKDREIRVLINNLGGHGGAGNWLALTQEQSASTMDAWIDLTARFPAQFTRLLLPQLIRNKPALIQNIGSASADMPSPWLALYSACKAFNKAWSQSLQVELMAQNHDIEVQNITAANISTRRSKRTESWLEPNPRKFAESALGTVGCRSKVVWGYAAHAPMLTILNSLPESIRDKLIIKEMSRIVAKEQQTEK</sequence>
<proteinExistence type="predicted"/>
<dbReference type="Proteomes" id="UP001172680">
    <property type="component" value="Unassembled WGS sequence"/>
</dbReference>
<organism evidence="1 2">
    <name type="scientific">Coniosporium tulheliwenetii</name>
    <dbReference type="NCBI Taxonomy" id="3383036"/>
    <lineage>
        <taxon>Eukaryota</taxon>
        <taxon>Fungi</taxon>
        <taxon>Dikarya</taxon>
        <taxon>Ascomycota</taxon>
        <taxon>Pezizomycotina</taxon>
        <taxon>Dothideomycetes</taxon>
        <taxon>Dothideomycetes incertae sedis</taxon>
        <taxon>Coniosporium</taxon>
    </lineage>
</organism>
<name>A0ACC2YID5_9PEZI</name>